<evidence type="ECO:0000256" key="7">
    <source>
        <dbReference type="ARBA" id="ARBA00023136"/>
    </source>
</evidence>
<organism evidence="11 12">
    <name type="scientific">Lithocarpus litseifolius</name>
    <dbReference type="NCBI Taxonomy" id="425828"/>
    <lineage>
        <taxon>Eukaryota</taxon>
        <taxon>Viridiplantae</taxon>
        <taxon>Streptophyta</taxon>
        <taxon>Embryophyta</taxon>
        <taxon>Tracheophyta</taxon>
        <taxon>Spermatophyta</taxon>
        <taxon>Magnoliopsida</taxon>
        <taxon>eudicotyledons</taxon>
        <taxon>Gunneridae</taxon>
        <taxon>Pentapetalae</taxon>
        <taxon>rosids</taxon>
        <taxon>fabids</taxon>
        <taxon>Fagales</taxon>
        <taxon>Fagaceae</taxon>
        <taxon>Lithocarpus</taxon>
    </lineage>
</organism>
<dbReference type="PANTHER" id="PTHR47986:SF10">
    <property type="entry name" value="RECEPTOR-LIKE KINASE TMK4"/>
    <property type="match status" value="1"/>
</dbReference>
<dbReference type="PROSITE" id="PS50011">
    <property type="entry name" value="PROTEIN_KINASE_DOM"/>
    <property type="match status" value="1"/>
</dbReference>
<keyword evidence="3" id="KW-0812">Transmembrane</keyword>
<keyword evidence="6" id="KW-1133">Transmembrane helix</keyword>
<evidence type="ECO:0000313" key="12">
    <source>
        <dbReference type="Proteomes" id="UP001459277"/>
    </source>
</evidence>
<keyword evidence="12" id="KW-1185">Reference proteome</keyword>
<reference evidence="11 12" key="1">
    <citation type="submission" date="2024-01" db="EMBL/GenBank/DDBJ databases">
        <title>A telomere-to-telomere, gap-free genome of sweet tea (Lithocarpus litseifolius).</title>
        <authorList>
            <person name="Zhou J."/>
        </authorList>
    </citation>
    <scope>NUCLEOTIDE SEQUENCE [LARGE SCALE GENOMIC DNA]</scope>
    <source>
        <strain evidence="11">Zhou-2022a</strain>
        <tissue evidence="11">Leaf</tissue>
    </source>
</reference>
<keyword evidence="9" id="KW-0325">Glycoprotein</keyword>
<evidence type="ECO:0000256" key="4">
    <source>
        <dbReference type="ARBA" id="ARBA00022729"/>
    </source>
</evidence>
<name>A0AAW2CF14_9ROSI</name>
<evidence type="ECO:0000259" key="10">
    <source>
        <dbReference type="PROSITE" id="PS50011"/>
    </source>
</evidence>
<dbReference type="GO" id="GO:0005524">
    <property type="term" value="F:ATP binding"/>
    <property type="evidence" value="ECO:0007669"/>
    <property type="project" value="InterPro"/>
</dbReference>
<evidence type="ECO:0000256" key="3">
    <source>
        <dbReference type="ARBA" id="ARBA00022692"/>
    </source>
</evidence>
<keyword evidence="4" id="KW-0732">Signal</keyword>
<dbReference type="GO" id="GO:0016020">
    <property type="term" value="C:membrane"/>
    <property type="evidence" value="ECO:0007669"/>
    <property type="project" value="UniProtKB-SubCell"/>
</dbReference>
<dbReference type="Pfam" id="PF00069">
    <property type="entry name" value="Pkinase"/>
    <property type="match status" value="1"/>
</dbReference>
<proteinExistence type="predicted"/>
<dbReference type="EMBL" id="JAZDWU010000007">
    <property type="protein sequence ID" value="KAK9996608.1"/>
    <property type="molecule type" value="Genomic_DNA"/>
</dbReference>
<keyword evidence="5" id="KW-0677">Repeat</keyword>
<evidence type="ECO:0000256" key="9">
    <source>
        <dbReference type="ARBA" id="ARBA00023180"/>
    </source>
</evidence>
<dbReference type="SUPFAM" id="SSF56112">
    <property type="entry name" value="Protein kinase-like (PK-like)"/>
    <property type="match status" value="1"/>
</dbReference>
<keyword evidence="8" id="KW-0675">Receptor</keyword>
<keyword evidence="7" id="KW-0472">Membrane</keyword>
<dbReference type="AlphaFoldDB" id="A0AAW2CF14"/>
<dbReference type="InterPro" id="IPR011009">
    <property type="entry name" value="Kinase-like_dom_sf"/>
</dbReference>
<evidence type="ECO:0000256" key="5">
    <source>
        <dbReference type="ARBA" id="ARBA00022737"/>
    </source>
</evidence>
<gene>
    <name evidence="11" type="ORF">SO802_021294</name>
</gene>
<evidence type="ECO:0000256" key="6">
    <source>
        <dbReference type="ARBA" id="ARBA00022989"/>
    </source>
</evidence>
<protein>
    <recommendedName>
        <fullName evidence="10">Protein kinase domain-containing protein</fullName>
    </recommendedName>
</protein>
<comment type="caution">
    <text evidence="11">The sequence shown here is derived from an EMBL/GenBank/DDBJ whole genome shotgun (WGS) entry which is preliminary data.</text>
</comment>
<dbReference type="Proteomes" id="UP001459277">
    <property type="component" value="Unassembled WGS sequence"/>
</dbReference>
<evidence type="ECO:0000256" key="1">
    <source>
        <dbReference type="ARBA" id="ARBA00004167"/>
    </source>
</evidence>
<feature type="domain" description="Protein kinase" evidence="10">
    <location>
        <begin position="1"/>
        <end position="139"/>
    </location>
</feature>
<dbReference type="GO" id="GO:0004672">
    <property type="term" value="F:protein kinase activity"/>
    <property type="evidence" value="ECO:0007669"/>
    <property type="project" value="InterPro"/>
</dbReference>
<dbReference type="Gene3D" id="1.10.510.10">
    <property type="entry name" value="Transferase(Phosphotransferase) domain 1"/>
    <property type="match status" value="1"/>
</dbReference>
<dbReference type="InterPro" id="IPR000719">
    <property type="entry name" value="Prot_kinase_dom"/>
</dbReference>
<comment type="subcellular location">
    <subcellularLocation>
        <location evidence="1">Membrane</location>
        <topology evidence="1">Single-pass membrane protein</topology>
    </subcellularLocation>
</comment>
<accession>A0AAW2CF14</accession>
<evidence type="ECO:0000256" key="2">
    <source>
        <dbReference type="ARBA" id="ARBA00022614"/>
    </source>
</evidence>
<dbReference type="PANTHER" id="PTHR47986">
    <property type="entry name" value="OSJNBA0070M12.3 PROTEIN"/>
    <property type="match status" value="1"/>
</dbReference>
<evidence type="ECO:0000256" key="8">
    <source>
        <dbReference type="ARBA" id="ARBA00023170"/>
    </source>
</evidence>
<keyword evidence="2" id="KW-0433">Leucine-rich repeat</keyword>
<evidence type="ECO:0000313" key="11">
    <source>
        <dbReference type="EMBL" id="KAK9996608.1"/>
    </source>
</evidence>
<dbReference type="InterPro" id="IPR052422">
    <property type="entry name" value="Auxin_Ser/Thr_Kinase"/>
</dbReference>
<sequence length="175" mass="19525">MRAKVADFGLVKIAGDGKCSISTQLAGTFGYLAPEYATGRVTTKADVYAFGVVLMQLITGRKAIDDTLPDENPHLVTWFYGILNNKESIAKAIDQTINTDEETMESIYRVAELAGHCTTPKPCQRPDMGYVVNILSPFIGQWKPTCHYTFHEVEDIYGLDQHMSLPQDLESWQSM</sequence>